<keyword evidence="2 7" id="KW-0812">Transmembrane</keyword>
<evidence type="ECO:0000256" key="3">
    <source>
        <dbReference type="ARBA" id="ARBA00022989"/>
    </source>
</evidence>
<feature type="transmembrane region" description="Helical" evidence="7">
    <location>
        <begin position="220"/>
        <end position="238"/>
    </location>
</feature>
<keyword evidence="4 7" id="KW-0472">Membrane</keyword>
<feature type="region of interest" description="Disordered" evidence="6">
    <location>
        <begin position="290"/>
        <end position="311"/>
    </location>
</feature>
<comment type="subcellular location">
    <subcellularLocation>
        <location evidence="1">Membrane</location>
        <topology evidence="1">Multi-pass membrane protein</topology>
    </subcellularLocation>
</comment>
<feature type="transmembrane region" description="Helical" evidence="7">
    <location>
        <begin position="137"/>
        <end position="166"/>
    </location>
</feature>
<reference evidence="10" key="1">
    <citation type="submission" date="2014-12" db="EMBL/GenBank/DDBJ databases">
        <title>Genome Sequence of Valsa Canker Pathogens Uncovers a Specific Adaption of Colonization on Woody Bark.</title>
        <authorList>
            <person name="Yin Z."/>
            <person name="Liu H."/>
            <person name="Gao X."/>
            <person name="Li Z."/>
            <person name="Song N."/>
            <person name="Ke X."/>
            <person name="Dai Q."/>
            <person name="Wu Y."/>
            <person name="Sun Y."/>
            <person name="Xu J.-R."/>
            <person name="Kang Z.K."/>
            <person name="Wang L."/>
            <person name="Huang L."/>
        </authorList>
    </citation>
    <scope>NUCLEOTIDE SEQUENCE [LARGE SCALE GENOMIC DNA]</scope>
    <source>
        <strain evidence="10">SXYL134</strain>
    </source>
</reference>
<accession>A0A194V2J3</accession>
<evidence type="ECO:0000313" key="10">
    <source>
        <dbReference type="Proteomes" id="UP000078576"/>
    </source>
</evidence>
<keyword evidence="3 7" id="KW-1133">Transmembrane helix</keyword>
<evidence type="ECO:0000256" key="1">
    <source>
        <dbReference type="ARBA" id="ARBA00004141"/>
    </source>
</evidence>
<evidence type="ECO:0000313" key="9">
    <source>
        <dbReference type="EMBL" id="KUI58128.1"/>
    </source>
</evidence>
<evidence type="ECO:0000256" key="4">
    <source>
        <dbReference type="ARBA" id="ARBA00023136"/>
    </source>
</evidence>
<evidence type="ECO:0000256" key="2">
    <source>
        <dbReference type="ARBA" id="ARBA00022692"/>
    </source>
</evidence>
<dbReference type="AlphaFoldDB" id="A0A194V2J3"/>
<gene>
    <name evidence="9" type="ORF">VP1G_05446</name>
</gene>
<dbReference type="Proteomes" id="UP000078576">
    <property type="component" value="Unassembled WGS sequence"/>
</dbReference>
<feature type="transmembrane region" description="Helical" evidence="7">
    <location>
        <begin position="258"/>
        <end position="281"/>
    </location>
</feature>
<comment type="similarity">
    <text evidence="5">Belongs to the SAT4 family.</text>
</comment>
<organism evidence="9 10">
    <name type="scientific">Cytospora mali</name>
    <name type="common">Apple Valsa canker fungus</name>
    <name type="synonym">Valsa mali</name>
    <dbReference type="NCBI Taxonomy" id="578113"/>
    <lineage>
        <taxon>Eukaryota</taxon>
        <taxon>Fungi</taxon>
        <taxon>Dikarya</taxon>
        <taxon>Ascomycota</taxon>
        <taxon>Pezizomycotina</taxon>
        <taxon>Sordariomycetes</taxon>
        <taxon>Sordariomycetidae</taxon>
        <taxon>Diaporthales</taxon>
        <taxon>Cytosporaceae</taxon>
        <taxon>Cytospora</taxon>
    </lineage>
</organism>
<proteinExistence type="inferred from homology"/>
<protein>
    <recommendedName>
        <fullName evidence="8">Rhodopsin domain-containing protein</fullName>
    </recommendedName>
</protein>
<keyword evidence="10" id="KW-1185">Reference proteome</keyword>
<dbReference type="EMBL" id="KN714709">
    <property type="protein sequence ID" value="KUI58128.1"/>
    <property type="molecule type" value="Genomic_DNA"/>
</dbReference>
<dbReference type="InterPro" id="IPR052337">
    <property type="entry name" value="SAT4-like"/>
</dbReference>
<evidence type="ECO:0000259" key="8">
    <source>
        <dbReference type="Pfam" id="PF20684"/>
    </source>
</evidence>
<dbReference type="PANTHER" id="PTHR33048:SF15">
    <property type="entry name" value="INTEGRAL MEMBRANE PROTEIN"/>
    <property type="match status" value="1"/>
</dbReference>
<feature type="transmembrane region" description="Helical" evidence="7">
    <location>
        <begin position="59"/>
        <end position="81"/>
    </location>
</feature>
<dbReference type="OrthoDB" id="9976870at2759"/>
<feature type="transmembrane region" description="Helical" evidence="7">
    <location>
        <begin position="25"/>
        <end position="47"/>
    </location>
</feature>
<feature type="domain" description="Rhodopsin" evidence="8">
    <location>
        <begin position="43"/>
        <end position="282"/>
    </location>
</feature>
<dbReference type="Pfam" id="PF20684">
    <property type="entry name" value="Fung_rhodopsin"/>
    <property type="match status" value="1"/>
</dbReference>
<dbReference type="PANTHER" id="PTHR33048">
    <property type="entry name" value="PTH11-LIKE INTEGRAL MEMBRANE PROTEIN (AFU_ORTHOLOGUE AFUA_5G11245)"/>
    <property type="match status" value="1"/>
</dbReference>
<dbReference type="GO" id="GO:0016020">
    <property type="term" value="C:membrane"/>
    <property type="evidence" value="ECO:0007669"/>
    <property type="project" value="UniProtKB-SubCell"/>
</dbReference>
<sequence length="379" mass="41217">MATQPFSEMEPAWLSPGNFDDLGSATLGVTIVLAIFSVLLVILRTWTRVSTGTFGVDDGLMIIGMFIFVACCVSTSIAVYAGLGTRDVHLQLWNQHAGVMYIVYFQITYAWSLPFIKSSICLTMLRIITEKKYRIIIWLSMVFSVASAMIGFIAVVALCTPLEFYWDQSIDGGWCAPVGIITGLSYFISAMSVVTDWTCALLPCVVVWNLQMKSRLKASVCAVLALGMVASAATIVRLPYLQYYNIKTNYLYNASNIVIWSIIECGIGIVCGSLPSLRSLLKSWLGDKSSNGDSYGKNTGPLGQSSGGGRGHPGGSIKMGYLASRNGGYSTKISAPTRTQGEWVELDDDTGSEKRMITRTVEVTVNVEGEEVEGSTSRH</sequence>
<dbReference type="InterPro" id="IPR049326">
    <property type="entry name" value="Rhodopsin_dom_fungi"/>
</dbReference>
<feature type="transmembrane region" description="Helical" evidence="7">
    <location>
        <begin position="101"/>
        <end position="125"/>
    </location>
</feature>
<evidence type="ECO:0000256" key="5">
    <source>
        <dbReference type="ARBA" id="ARBA00038359"/>
    </source>
</evidence>
<evidence type="ECO:0000256" key="6">
    <source>
        <dbReference type="SAM" id="MobiDB-lite"/>
    </source>
</evidence>
<name>A0A194V2J3_CYTMA</name>
<dbReference type="STRING" id="694573.A0A194V2J3"/>
<evidence type="ECO:0000256" key="7">
    <source>
        <dbReference type="SAM" id="Phobius"/>
    </source>
</evidence>